<protein>
    <submittedName>
        <fullName evidence="2">Uncharacterized protein</fullName>
    </submittedName>
</protein>
<keyword evidence="3" id="KW-1185">Reference proteome</keyword>
<sequence length="360" mass="39175">MSEPVDFAYPRLLAGQNDGRVKVFYLTLAHLIGEIQEYIEVEPPSKPAAAVDDMAGAAYCATAIANIEGWRCGTLPSTREGRRPTLEQLDARVRRLESMSGIHPPPPMDAPLWDSLAWRVARLHRKMPTGPLGVGRQQQQQQQQQMAGAAPPHIVPTEALLRSTVASLGVFGMQSWDVFVAERDGSGGGGSGPLEGFELVCAAAQYLAYLAGKRGHKLVGSFDLDKNCRLALDLSLEIDAESPSGPGFPVGPPFPHHHHHGGRLPGPMPPPPPPPRAFPMRKGCCGCCSCVCHGGGLRPLRPRSKVLKWMTGKYDEERRASRTGVKARVANVFRKLAFWRRRDSDSDTCSISTRTSSTFT</sequence>
<organism evidence="2">
    <name type="scientific">Rosellinia necatrix</name>
    <name type="common">White root-rot fungus</name>
    <dbReference type="NCBI Taxonomy" id="77044"/>
    <lineage>
        <taxon>Eukaryota</taxon>
        <taxon>Fungi</taxon>
        <taxon>Dikarya</taxon>
        <taxon>Ascomycota</taxon>
        <taxon>Pezizomycotina</taxon>
        <taxon>Sordariomycetes</taxon>
        <taxon>Xylariomycetidae</taxon>
        <taxon>Xylariales</taxon>
        <taxon>Xylariaceae</taxon>
        <taxon>Rosellinia</taxon>
    </lineage>
</organism>
<evidence type="ECO:0000256" key="1">
    <source>
        <dbReference type="SAM" id="MobiDB-lite"/>
    </source>
</evidence>
<dbReference type="OMA" id="CHITGYR"/>
<dbReference type="EMBL" id="DF977501">
    <property type="protein sequence ID" value="GAP91112.2"/>
    <property type="molecule type" value="Genomic_DNA"/>
</dbReference>
<evidence type="ECO:0000313" key="2">
    <source>
        <dbReference type="EMBL" id="GAP91112.2"/>
    </source>
</evidence>
<reference evidence="2" key="1">
    <citation type="submission" date="2016-03" db="EMBL/GenBank/DDBJ databases">
        <title>Draft genome sequence of Rosellinia necatrix.</title>
        <authorList>
            <person name="Kanematsu S."/>
        </authorList>
    </citation>
    <scope>NUCLEOTIDE SEQUENCE [LARGE SCALE GENOMIC DNA]</scope>
    <source>
        <strain evidence="2">W97</strain>
    </source>
</reference>
<proteinExistence type="predicted"/>
<feature type="region of interest" description="Disordered" evidence="1">
    <location>
        <begin position="245"/>
        <end position="274"/>
    </location>
</feature>
<accession>A0A1W2TRK5</accession>
<gene>
    <name evidence="2" type="ORF">SAMD00023353_5600080</name>
</gene>
<name>A0A1W2TRK5_ROSNE</name>
<dbReference type="Proteomes" id="UP000054516">
    <property type="component" value="Unassembled WGS sequence"/>
</dbReference>
<evidence type="ECO:0000313" key="3">
    <source>
        <dbReference type="Proteomes" id="UP000054516"/>
    </source>
</evidence>
<dbReference type="AlphaFoldDB" id="A0A1W2TRK5"/>
<dbReference type="OrthoDB" id="5148843at2759"/>